<reference evidence="2 3" key="1">
    <citation type="submission" date="2023-07" db="EMBL/GenBank/DDBJ databases">
        <title>Genomic Encyclopedia of Type Strains, Phase IV (KMG-IV): sequencing the most valuable type-strain genomes for metagenomic binning, comparative biology and taxonomic classification.</title>
        <authorList>
            <person name="Goeker M."/>
        </authorList>
    </citation>
    <scope>NUCLEOTIDE SEQUENCE [LARGE SCALE GENOMIC DNA]</scope>
    <source>
        <strain evidence="2 3">DSM 18695</strain>
    </source>
</reference>
<sequence length="242" mass="25677">MAIGRTLPRAAVFVDNEPVGQASASGLFVIGFDRDSGPSCSLRVETEQGPASQLLSIAPGDFDIQAINGLPDNQVDNFPPDLLARIKAEAARKRVGFASQADSDDFRAGFRQPLDKYRLSARFGGQRILNGVPKTPHYGADLAAPTGTPIHAPCAGQVCFAEAGLHFDGGLTMIDHGQGLISLYLHQSRLVVQAGQRVQAGDLIGSVGKEGRATGPHLCWRMKWRGRNLDPLLMVGISAPGA</sequence>
<dbReference type="Proteomes" id="UP001228905">
    <property type="component" value="Unassembled WGS sequence"/>
</dbReference>
<organism evidence="2 3">
    <name type="scientific">Caulobacter ginsengisoli</name>
    <dbReference type="NCBI Taxonomy" id="400775"/>
    <lineage>
        <taxon>Bacteria</taxon>
        <taxon>Pseudomonadati</taxon>
        <taxon>Pseudomonadota</taxon>
        <taxon>Alphaproteobacteria</taxon>
        <taxon>Caulobacterales</taxon>
        <taxon>Caulobacteraceae</taxon>
        <taxon>Caulobacter</taxon>
    </lineage>
</organism>
<protein>
    <submittedName>
        <fullName evidence="2">Murein DD-endopeptidase MepM/ murein hydrolase activator NlpD</fullName>
    </submittedName>
</protein>
<accession>A0ABU0IR85</accession>
<keyword evidence="2" id="KW-0378">Hydrolase</keyword>
<name>A0ABU0IR85_9CAUL</name>
<dbReference type="InterPro" id="IPR016047">
    <property type="entry name" value="M23ase_b-sheet_dom"/>
</dbReference>
<gene>
    <name evidence="2" type="ORF">QO010_002304</name>
</gene>
<dbReference type="EMBL" id="JAUSVS010000003">
    <property type="protein sequence ID" value="MDQ0464523.1"/>
    <property type="molecule type" value="Genomic_DNA"/>
</dbReference>
<evidence type="ECO:0000313" key="3">
    <source>
        <dbReference type="Proteomes" id="UP001228905"/>
    </source>
</evidence>
<comment type="caution">
    <text evidence="2">The sequence shown here is derived from an EMBL/GenBank/DDBJ whole genome shotgun (WGS) entry which is preliminary data.</text>
</comment>
<dbReference type="GO" id="GO:0016787">
    <property type="term" value="F:hydrolase activity"/>
    <property type="evidence" value="ECO:0007669"/>
    <property type="project" value="UniProtKB-KW"/>
</dbReference>
<proteinExistence type="predicted"/>
<dbReference type="InterPro" id="IPR011055">
    <property type="entry name" value="Dup_hybrid_motif"/>
</dbReference>
<evidence type="ECO:0000313" key="2">
    <source>
        <dbReference type="EMBL" id="MDQ0464523.1"/>
    </source>
</evidence>
<dbReference type="Pfam" id="PF01551">
    <property type="entry name" value="Peptidase_M23"/>
    <property type="match status" value="1"/>
</dbReference>
<dbReference type="PANTHER" id="PTHR21666:SF270">
    <property type="entry name" value="MUREIN HYDROLASE ACTIVATOR ENVC"/>
    <property type="match status" value="1"/>
</dbReference>
<evidence type="ECO:0000259" key="1">
    <source>
        <dbReference type="Pfam" id="PF01551"/>
    </source>
</evidence>
<dbReference type="Gene3D" id="2.70.70.10">
    <property type="entry name" value="Glucose Permease (Domain IIA)"/>
    <property type="match status" value="1"/>
</dbReference>
<dbReference type="RefSeq" id="WP_307349260.1">
    <property type="nucleotide sequence ID" value="NZ_JAUSVS010000003.1"/>
</dbReference>
<dbReference type="SUPFAM" id="SSF51261">
    <property type="entry name" value="Duplicated hybrid motif"/>
    <property type="match status" value="1"/>
</dbReference>
<dbReference type="PANTHER" id="PTHR21666">
    <property type="entry name" value="PEPTIDASE-RELATED"/>
    <property type="match status" value="1"/>
</dbReference>
<keyword evidence="3" id="KW-1185">Reference proteome</keyword>
<dbReference type="InterPro" id="IPR050570">
    <property type="entry name" value="Cell_wall_metabolism_enzyme"/>
</dbReference>
<feature type="domain" description="M23ase beta-sheet core" evidence="1">
    <location>
        <begin position="136"/>
        <end position="231"/>
    </location>
</feature>
<dbReference type="CDD" id="cd12797">
    <property type="entry name" value="M23_peptidase"/>
    <property type="match status" value="1"/>
</dbReference>